<name>A0A0A7KGF7_9DEIO</name>
<dbReference type="AlphaFoldDB" id="A0A0A7KGF7"/>
<dbReference type="EMBL" id="CP010028">
    <property type="protein sequence ID" value="AIZ45231.1"/>
    <property type="molecule type" value="Genomic_DNA"/>
</dbReference>
<reference evidence="3" key="1">
    <citation type="submission" date="2014-11" db="EMBL/GenBank/DDBJ databases">
        <title>Hymenobacter sp. DG25B genome submission.</title>
        <authorList>
            <person name="Jung H.-Y."/>
            <person name="Kim M.K."/>
            <person name="Srinivasan S."/>
            <person name="Lim S."/>
        </authorList>
    </citation>
    <scope>NUCLEOTIDE SEQUENCE [LARGE SCALE GENOMIC DNA]</scope>
    <source>
        <strain evidence="3">DY59</strain>
    </source>
</reference>
<dbReference type="PANTHER" id="PTHR36304:SF4">
    <property type="entry name" value="DUF4388 DOMAIN-CONTAINING PROTEIN"/>
    <property type="match status" value="1"/>
</dbReference>
<organism evidence="2 3">
    <name type="scientific">Deinococcus radiopugnans</name>
    <dbReference type="NCBI Taxonomy" id="57497"/>
    <lineage>
        <taxon>Bacteria</taxon>
        <taxon>Thermotogati</taxon>
        <taxon>Deinococcota</taxon>
        <taxon>Deinococci</taxon>
        <taxon>Deinococcales</taxon>
        <taxon>Deinococcaceae</taxon>
        <taxon>Deinococcus</taxon>
    </lineage>
</organism>
<dbReference type="KEGG" id="dsw:QR90_09180"/>
<dbReference type="RefSeq" id="WP_039684027.1">
    <property type="nucleotide sequence ID" value="NZ_CP010028.1"/>
</dbReference>
<dbReference type="Proteomes" id="UP000030634">
    <property type="component" value="Chromosome"/>
</dbReference>
<proteinExistence type="predicted"/>
<dbReference type="PANTHER" id="PTHR36304">
    <property type="entry name" value="DOMAIN GTPASE-ACTIVATING PROTEIN, PUTATIVE-RELATED-RELATED"/>
    <property type="match status" value="1"/>
</dbReference>
<evidence type="ECO:0000259" key="1">
    <source>
        <dbReference type="Pfam" id="PF14332"/>
    </source>
</evidence>
<evidence type="ECO:0000313" key="2">
    <source>
        <dbReference type="EMBL" id="AIZ45231.1"/>
    </source>
</evidence>
<accession>A0A0A7KGF7</accession>
<protein>
    <submittedName>
        <fullName evidence="2">GTPase-activating protein</fullName>
    </submittedName>
</protein>
<gene>
    <name evidence="2" type="ORF">QR90_09180</name>
</gene>
<evidence type="ECO:0000313" key="3">
    <source>
        <dbReference type="Proteomes" id="UP000030634"/>
    </source>
</evidence>
<feature type="domain" description="PatA-like N-terminal" evidence="1">
    <location>
        <begin position="3"/>
        <end position="100"/>
    </location>
</feature>
<dbReference type="HOGENOM" id="CLU_1552775_0_0_0"/>
<sequence length="173" mass="19561">MVRGDLAVFPFLSVMQMLLTSGREGLLSVDHVRGGQLWLERGEIIHARCGALTGDAALQLLASLGSGTFVFEPGISAPERTLHLHRDSALRRLFEESNAWEPLLRAFPDWQRRLRFTPRWTEAQPVTQPQFRALKLVSQELDIRTLLERCGEAPRSVLETLRPFMLAGLIEEC</sequence>
<dbReference type="InterPro" id="IPR025497">
    <property type="entry name" value="PatA-like_N"/>
</dbReference>
<dbReference type="Pfam" id="PF14332">
    <property type="entry name" value="DUF4388"/>
    <property type="match status" value="1"/>
</dbReference>